<dbReference type="GO" id="GO:0007189">
    <property type="term" value="P:adenylate cyclase-activating G protein-coupled receptor signaling pathway"/>
    <property type="evidence" value="ECO:0007669"/>
    <property type="project" value="TreeGrafter"/>
</dbReference>
<evidence type="ECO:0000313" key="8">
    <source>
        <dbReference type="EMBL" id="KAJ3200759.1"/>
    </source>
</evidence>
<feature type="compositionally biased region" description="Basic and acidic residues" evidence="5">
    <location>
        <begin position="241"/>
        <end position="250"/>
    </location>
</feature>
<evidence type="ECO:0000256" key="6">
    <source>
        <dbReference type="SAM" id="Phobius"/>
    </source>
</evidence>
<dbReference type="GO" id="GO:0004930">
    <property type="term" value="F:G protein-coupled receptor activity"/>
    <property type="evidence" value="ECO:0007669"/>
    <property type="project" value="TreeGrafter"/>
</dbReference>
<dbReference type="AlphaFoldDB" id="A0AAD5TT03"/>
<keyword evidence="3 6" id="KW-1133">Transmembrane helix</keyword>
<proteinExistence type="predicted"/>
<reference evidence="8" key="1">
    <citation type="submission" date="2020-05" db="EMBL/GenBank/DDBJ databases">
        <title>Phylogenomic resolution of chytrid fungi.</title>
        <authorList>
            <person name="Stajich J.E."/>
            <person name="Amses K."/>
            <person name="Simmons R."/>
            <person name="Seto K."/>
            <person name="Myers J."/>
            <person name="Bonds A."/>
            <person name="Quandt C.A."/>
            <person name="Barry K."/>
            <person name="Liu P."/>
            <person name="Grigoriev I."/>
            <person name="Longcore J.E."/>
            <person name="James T.Y."/>
        </authorList>
    </citation>
    <scope>NUCLEOTIDE SEQUENCE</scope>
    <source>
        <strain evidence="8">JEL0476</strain>
    </source>
</reference>
<evidence type="ECO:0000256" key="2">
    <source>
        <dbReference type="ARBA" id="ARBA00022692"/>
    </source>
</evidence>
<dbReference type="Proteomes" id="UP001211065">
    <property type="component" value="Unassembled WGS sequence"/>
</dbReference>
<sequence length="250" mass="28289">MTYISVPYPPSAVAKGIISLQDNMARLATFQSQMETLSTALRKPMAVAAAENYKWYHLAVWGISLVVALIPFAVQDYNAKGAIYADAGIWCWIGTKYNNYQVSLLYGPMWAVFVYTIFAYTYVGIKIVQARKFVMKSGSGKASQSSINRFAFKAFLYCIVFLFSWVPGTFNRASAIIDDNPMHTVYEFFLVQTIVMPLHGFMNSLIFFFFALTGNMPETSNSGSKNGYSSRDNSRSRSRSRKDEEYQNYN</sequence>
<protein>
    <recommendedName>
        <fullName evidence="7">G-protein coupled receptors family 2 profile 2 domain-containing protein</fullName>
    </recommendedName>
</protein>
<comment type="caution">
    <text evidence="8">The sequence shown here is derived from an EMBL/GenBank/DDBJ whole genome shotgun (WGS) entry which is preliminary data.</text>
</comment>
<feature type="compositionally biased region" description="Polar residues" evidence="5">
    <location>
        <begin position="219"/>
        <end position="228"/>
    </location>
</feature>
<dbReference type="PANTHER" id="PTHR23112">
    <property type="entry name" value="G PROTEIN-COUPLED RECEPTOR 157-RELATED"/>
    <property type="match status" value="1"/>
</dbReference>
<keyword evidence="2 6" id="KW-0812">Transmembrane</keyword>
<evidence type="ECO:0000313" key="9">
    <source>
        <dbReference type="Proteomes" id="UP001211065"/>
    </source>
</evidence>
<dbReference type="PANTHER" id="PTHR23112:SF0">
    <property type="entry name" value="TRANSMEMBRANE PROTEIN 116"/>
    <property type="match status" value="1"/>
</dbReference>
<organism evidence="8 9">
    <name type="scientific">Clydaea vesicula</name>
    <dbReference type="NCBI Taxonomy" id="447962"/>
    <lineage>
        <taxon>Eukaryota</taxon>
        <taxon>Fungi</taxon>
        <taxon>Fungi incertae sedis</taxon>
        <taxon>Chytridiomycota</taxon>
        <taxon>Chytridiomycota incertae sedis</taxon>
        <taxon>Chytridiomycetes</taxon>
        <taxon>Lobulomycetales</taxon>
        <taxon>Lobulomycetaceae</taxon>
        <taxon>Clydaea</taxon>
    </lineage>
</organism>
<evidence type="ECO:0000259" key="7">
    <source>
        <dbReference type="PROSITE" id="PS50261"/>
    </source>
</evidence>
<feature type="transmembrane region" description="Helical" evidence="6">
    <location>
        <begin position="109"/>
        <end position="129"/>
    </location>
</feature>
<dbReference type="GO" id="GO:0005886">
    <property type="term" value="C:plasma membrane"/>
    <property type="evidence" value="ECO:0007669"/>
    <property type="project" value="TreeGrafter"/>
</dbReference>
<evidence type="ECO:0000256" key="1">
    <source>
        <dbReference type="ARBA" id="ARBA00004141"/>
    </source>
</evidence>
<dbReference type="Pfam" id="PF05462">
    <property type="entry name" value="Dicty_CAR"/>
    <property type="match status" value="1"/>
</dbReference>
<feature type="transmembrane region" description="Helical" evidence="6">
    <location>
        <begin position="55"/>
        <end position="74"/>
    </location>
</feature>
<feature type="transmembrane region" description="Helical" evidence="6">
    <location>
        <begin position="150"/>
        <end position="168"/>
    </location>
</feature>
<evidence type="ECO:0000256" key="4">
    <source>
        <dbReference type="ARBA" id="ARBA00023136"/>
    </source>
</evidence>
<dbReference type="PROSITE" id="PS50261">
    <property type="entry name" value="G_PROTEIN_RECEP_F2_4"/>
    <property type="match status" value="1"/>
</dbReference>
<dbReference type="Gene3D" id="1.20.1070.10">
    <property type="entry name" value="Rhodopsin 7-helix transmembrane proteins"/>
    <property type="match status" value="1"/>
</dbReference>
<feature type="domain" description="G-protein coupled receptors family 2 profile 2" evidence="7">
    <location>
        <begin position="54"/>
        <end position="211"/>
    </location>
</feature>
<accession>A0AAD5TT03</accession>
<evidence type="ECO:0000256" key="5">
    <source>
        <dbReference type="SAM" id="MobiDB-lite"/>
    </source>
</evidence>
<gene>
    <name evidence="8" type="ORF">HK099_002530</name>
</gene>
<keyword evidence="4 6" id="KW-0472">Membrane</keyword>
<comment type="subcellular location">
    <subcellularLocation>
        <location evidence="1">Membrane</location>
        <topology evidence="1">Multi-pass membrane protein</topology>
    </subcellularLocation>
</comment>
<dbReference type="GO" id="GO:0007166">
    <property type="term" value="P:cell surface receptor signaling pathway"/>
    <property type="evidence" value="ECO:0007669"/>
    <property type="project" value="InterPro"/>
</dbReference>
<dbReference type="EMBL" id="JADGJW010001841">
    <property type="protein sequence ID" value="KAJ3200759.1"/>
    <property type="molecule type" value="Genomic_DNA"/>
</dbReference>
<evidence type="ECO:0000256" key="3">
    <source>
        <dbReference type="ARBA" id="ARBA00022989"/>
    </source>
</evidence>
<feature type="transmembrane region" description="Helical" evidence="6">
    <location>
        <begin position="188"/>
        <end position="212"/>
    </location>
</feature>
<name>A0AAD5TT03_9FUNG</name>
<keyword evidence="9" id="KW-1185">Reference proteome</keyword>
<feature type="region of interest" description="Disordered" evidence="5">
    <location>
        <begin position="219"/>
        <end position="250"/>
    </location>
</feature>
<dbReference type="InterPro" id="IPR017981">
    <property type="entry name" value="GPCR_2-like_7TM"/>
</dbReference>
<dbReference type="SUPFAM" id="SSF81321">
    <property type="entry name" value="Family A G protein-coupled receptor-like"/>
    <property type="match status" value="1"/>
</dbReference>